<dbReference type="Gene3D" id="1.10.287.1060">
    <property type="entry name" value="ESAT-6-like"/>
    <property type="match status" value="1"/>
</dbReference>
<evidence type="ECO:0000313" key="2">
    <source>
        <dbReference type="EMBL" id="RKF25089.1"/>
    </source>
</evidence>
<sequence>MENLDVDIDALHRGAEQLERAKETVREAFESFQSAVASYSHAFGDDDIGSLLATAHDACVQAVTECFSTNVRELENYVDGLLGMADGYQSVEEAISAAFDRLLGSLGG</sequence>
<evidence type="ECO:0000313" key="3">
    <source>
        <dbReference type="EMBL" id="WUP49440.1"/>
    </source>
</evidence>
<dbReference type="OrthoDB" id="3627085at2"/>
<evidence type="ECO:0000313" key="4">
    <source>
        <dbReference type="Proteomes" id="UP000285744"/>
    </source>
</evidence>
<proteinExistence type="predicted"/>
<dbReference type="EMBL" id="RAQQ01000018">
    <property type="protein sequence ID" value="RKF25089.1"/>
    <property type="molecule type" value="Genomic_DNA"/>
</dbReference>
<evidence type="ECO:0000313" key="5">
    <source>
        <dbReference type="Proteomes" id="UP001432190"/>
    </source>
</evidence>
<feature type="coiled-coil region" evidence="1">
    <location>
        <begin position="1"/>
        <end position="35"/>
    </location>
</feature>
<name>A0A420EWK0_9ACTN</name>
<dbReference type="Proteomes" id="UP000285744">
    <property type="component" value="Unassembled WGS sequence"/>
</dbReference>
<gene>
    <name evidence="2" type="ORF">D7I43_23400</name>
    <name evidence="3" type="ORF">OG994_28490</name>
</gene>
<reference evidence="3" key="2">
    <citation type="submission" date="2022-10" db="EMBL/GenBank/DDBJ databases">
        <title>The complete genomes of actinobacterial strains from the NBC collection.</title>
        <authorList>
            <person name="Joergensen T.S."/>
            <person name="Alvarez Arevalo M."/>
            <person name="Sterndorff E.B."/>
            <person name="Faurdal D."/>
            <person name="Vuksanovic O."/>
            <person name="Mourched A.-S."/>
            <person name="Charusanti P."/>
            <person name="Shaw S."/>
            <person name="Blin K."/>
            <person name="Weber T."/>
        </authorList>
    </citation>
    <scope>NUCLEOTIDE SEQUENCE</scope>
    <source>
        <strain evidence="3">NBC_00256</strain>
    </source>
</reference>
<dbReference type="Proteomes" id="UP001432190">
    <property type="component" value="Chromosome"/>
</dbReference>
<dbReference type="AlphaFoldDB" id="A0A420EWK0"/>
<organism evidence="2 4">
    <name type="scientific">Micromonospora globbae</name>
    <dbReference type="NCBI Taxonomy" id="1894969"/>
    <lineage>
        <taxon>Bacteria</taxon>
        <taxon>Bacillati</taxon>
        <taxon>Actinomycetota</taxon>
        <taxon>Actinomycetes</taxon>
        <taxon>Micromonosporales</taxon>
        <taxon>Micromonosporaceae</taxon>
        <taxon>Micromonospora</taxon>
    </lineage>
</organism>
<reference evidence="2 4" key="1">
    <citation type="journal article" date="2018" name="Int. J. Syst. Evol. Microbiol.">
        <title>Micromonospora globbae sp. nov., an endophytic actinomycete isolated from roots of Globba winitii C. H. Wright.</title>
        <authorList>
            <person name="Kuncharoen N."/>
            <person name="Pittayakhajonwut P."/>
            <person name="Tanasupawat S."/>
        </authorList>
    </citation>
    <scope>NUCLEOTIDE SEQUENCE [LARGE SCALE GENOMIC DNA]</scope>
    <source>
        <strain evidence="2 4">WPS1-2</strain>
    </source>
</reference>
<protein>
    <submittedName>
        <fullName evidence="2">PE domain-containing protein</fullName>
    </submittedName>
</protein>
<keyword evidence="1" id="KW-0175">Coiled coil</keyword>
<keyword evidence="5" id="KW-1185">Reference proteome</keyword>
<dbReference type="RefSeq" id="WP_120330699.1">
    <property type="nucleotide sequence ID" value="NZ_CP108084.1"/>
</dbReference>
<evidence type="ECO:0000256" key="1">
    <source>
        <dbReference type="SAM" id="Coils"/>
    </source>
</evidence>
<accession>A0A420EWK0</accession>
<dbReference type="EMBL" id="CP108084">
    <property type="protein sequence ID" value="WUP49440.1"/>
    <property type="molecule type" value="Genomic_DNA"/>
</dbReference>